<keyword evidence="3" id="KW-1185">Reference proteome</keyword>
<reference evidence="3" key="1">
    <citation type="submission" date="2024-06" db="EMBL/GenBank/DDBJ databases">
        <authorList>
            <person name="Ryan C."/>
        </authorList>
    </citation>
    <scope>NUCLEOTIDE SEQUENCE [LARGE SCALE GENOMIC DNA]</scope>
</reference>
<dbReference type="EMBL" id="OZ075129">
    <property type="protein sequence ID" value="CAL4963538.1"/>
    <property type="molecule type" value="Genomic_DNA"/>
</dbReference>
<sequence length="814" mass="91908">MVKERPPDWMPNFEYTTSRSHYPSSSAPGLRSSRASSNPPQSPENSDDEESSICHLTNRCSPKVVYSLVSKLSEFKKEMVRDMDLVVFWICRAYPSELVLTESKRIYIHEKDVGIVFGIPYGDIDISSLEITAEQIDSIRASCGLTSKDSRSFKGLEYILEKHLDDRSTRLELDSFKIAFVIFVIGHLFAPSGKHDCLHLDFWGALKDTELLYRINCRYVYSHVLEAAQKARDEMIRKNRITNLLGCHIFLQVLFLDNVDIRGLNKKHEVIPRIKLFDADSLKRMAAMCESRGGNDFNCFIAIRPAEGSAYMRHMYQSTYTGPRRHATPLPSPPLPAGSTLEGSSEAINADTYSFREHSDFGAYIRTRYPHLNKLYAIDYIKLHNAKNVSNIGTVELEKIHKKPGPSTCVHTHPGFEDKMKSPSEPTSSVLGIENVVVGRFPSTTQAPGISTEVSTAGSLKRVAADLNSPDLKKPCLRIDNSALAWQSFNSPGCAPPVTPKNKSPVGTSSLTPETKKIQGEIWSAHTSSDLKRHPIDFGYYISNSLPSLFPTAYQSPASNVPLSPISATVSTAKELVQDMIDIIKDGSIQKEYVLLWIVHPLPRQLVICAKDVKDNFLNPMLTEFHIVDAIIRRLNQIDVSVTEGEINLRWRHFMESDFAMQAISGFHPEQTQSLFLSLFMTYGQHTCLTWMREVVHILDPAHSPDRFAAHGHFQKLIYMSMATCFNAFFTGLKLRLDIEFEIEYPKLCDLFTSEDSAFCMLHLARYFNGEELVSLITKDNLQHVRSTFLFEALSLHHNEADLPSMPARLTRQD</sequence>
<protein>
    <submittedName>
        <fullName evidence="2">Uncharacterized protein</fullName>
    </submittedName>
</protein>
<feature type="region of interest" description="Disordered" evidence="1">
    <location>
        <begin position="322"/>
        <end position="343"/>
    </location>
</feature>
<feature type="region of interest" description="Disordered" evidence="1">
    <location>
        <begin position="1"/>
        <end position="53"/>
    </location>
</feature>
<evidence type="ECO:0000313" key="3">
    <source>
        <dbReference type="Proteomes" id="UP001497457"/>
    </source>
</evidence>
<gene>
    <name evidence="2" type="ORF">URODEC1_LOCUS46195</name>
</gene>
<evidence type="ECO:0000313" key="2">
    <source>
        <dbReference type="EMBL" id="CAL4963538.1"/>
    </source>
</evidence>
<proteinExistence type="predicted"/>
<dbReference type="PANTHER" id="PTHR34835">
    <property type="entry name" value="OS07G0283600 PROTEIN-RELATED"/>
    <property type="match status" value="1"/>
</dbReference>
<dbReference type="AlphaFoldDB" id="A0ABC8ZLH2"/>
<name>A0ABC8ZLH2_9POAL</name>
<accession>A0ABC8ZLH2</accession>
<dbReference type="Proteomes" id="UP001497457">
    <property type="component" value="Chromosome 19rd"/>
</dbReference>
<organism evidence="2 3">
    <name type="scientific">Urochloa decumbens</name>
    <dbReference type="NCBI Taxonomy" id="240449"/>
    <lineage>
        <taxon>Eukaryota</taxon>
        <taxon>Viridiplantae</taxon>
        <taxon>Streptophyta</taxon>
        <taxon>Embryophyta</taxon>
        <taxon>Tracheophyta</taxon>
        <taxon>Spermatophyta</taxon>
        <taxon>Magnoliopsida</taxon>
        <taxon>Liliopsida</taxon>
        <taxon>Poales</taxon>
        <taxon>Poaceae</taxon>
        <taxon>PACMAD clade</taxon>
        <taxon>Panicoideae</taxon>
        <taxon>Panicodae</taxon>
        <taxon>Paniceae</taxon>
        <taxon>Melinidinae</taxon>
        <taxon>Urochloa</taxon>
    </lineage>
</organism>
<dbReference type="PANTHER" id="PTHR34835:SF63">
    <property type="entry name" value="AMINOTRANSFERASE-LIKE PLANT MOBILE DOMAIN-CONTAINING PROTEIN"/>
    <property type="match status" value="1"/>
</dbReference>
<evidence type="ECO:0000256" key="1">
    <source>
        <dbReference type="SAM" id="MobiDB-lite"/>
    </source>
</evidence>
<reference evidence="2 3" key="2">
    <citation type="submission" date="2024-10" db="EMBL/GenBank/DDBJ databases">
        <authorList>
            <person name="Ryan C."/>
        </authorList>
    </citation>
    <scope>NUCLEOTIDE SEQUENCE [LARGE SCALE GENOMIC DNA]</scope>
</reference>
<feature type="compositionally biased region" description="Polar residues" evidence="1">
    <location>
        <begin position="14"/>
        <end position="39"/>
    </location>
</feature>